<dbReference type="Proteomes" id="UP000758603">
    <property type="component" value="Unassembled WGS sequence"/>
</dbReference>
<reference evidence="2" key="1">
    <citation type="journal article" date="2021" name="Nat. Commun.">
        <title>Genetic determinants of endophytism in the Arabidopsis root mycobiome.</title>
        <authorList>
            <person name="Mesny F."/>
            <person name="Miyauchi S."/>
            <person name="Thiergart T."/>
            <person name="Pickel B."/>
            <person name="Atanasova L."/>
            <person name="Karlsson M."/>
            <person name="Huettel B."/>
            <person name="Barry K.W."/>
            <person name="Haridas S."/>
            <person name="Chen C."/>
            <person name="Bauer D."/>
            <person name="Andreopoulos W."/>
            <person name="Pangilinan J."/>
            <person name="LaButti K."/>
            <person name="Riley R."/>
            <person name="Lipzen A."/>
            <person name="Clum A."/>
            <person name="Drula E."/>
            <person name="Henrissat B."/>
            <person name="Kohler A."/>
            <person name="Grigoriev I.V."/>
            <person name="Martin F.M."/>
            <person name="Hacquard S."/>
        </authorList>
    </citation>
    <scope>NUCLEOTIDE SEQUENCE</scope>
    <source>
        <strain evidence="2">MPI-SDFR-AT-0073</strain>
    </source>
</reference>
<accession>A0A9P8UHL4</accession>
<name>A0A9P8UHL4_9PEZI</name>
<protein>
    <submittedName>
        <fullName evidence="2">Uncharacterized protein</fullName>
    </submittedName>
</protein>
<evidence type="ECO:0000313" key="3">
    <source>
        <dbReference type="Proteomes" id="UP000758603"/>
    </source>
</evidence>
<dbReference type="AlphaFoldDB" id="A0A9P8UHL4"/>
<evidence type="ECO:0000313" key="2">
    <source>
        <dbReference type="EMBL" id="KAH6652258.1"/>
    </source>
</evidence>
<gene>
    <name evidence="2" type="ORF">BKA67DRAFT_573422</name>
</gene>
<dbReference type="GeneID" id="70132246"/>
<organism evidence="2 3">
    <name type="scientific">Truncatella angustata</name>
    <dbReference type="NCBI Taxonomy" id="152316"/>
    <lineage>
        <taxon>Eukaryota</taxon>
        <taxon>Fungi</taxon>
        <taxon>Dikarya</taxon>
        <taxon>Ascomycota</taxon>
        <taxon>Pezizomycotina</taxon>
        <taxon>Sordariomycetes</taxon>
        <taxon>Xylariomycetidae</taxon>
        <taxon>Amphisphaeriales</taxon>
        <taxon>Sporocadaceae</taxon>
        <taxon>Truncatella</taxon>
    </lineage>
</organism>
<dbReference type="RefSeq" id="XP_045956536.1">
    <property type="nucleotide sequence ID" value="XM_046103354.1"/>
</dbReference>
<evidence type="ECO:0000256" key="1">
    <source>
        <dbReference type="SAM" id="MobiDB-lite"/>
    </source>
</evidence>
<feature type="region of interest" description="Disordered" evidence="1">
    <location>
        <begin position="264"/>
        <end position="288"/>
    </location>
</feature>
<feature type="region of interest" description="Disordered" evidence="1">
    <location>
        <begin position="193"/>
        <end position="252"/>
    </location>
</feature>
<dbReference type="OrthoDB" id="412109at2759"/>
<feature type="region of interest" description="Disordered" evidence="1">
    <location>
        <begin position="115"/>
        <end position="138"/>
    </location>
</feature>
<sequence length="307" mass="35283">MDYSTKNSQRPSHTKSAWDPDVVLELIHPMRGCYRCTGYAPSKGRRCMNQVGSFGNGRAMLDRLSRGDINEAIRSPDMEDAACLTLCYLHKDQAGDVSRRWLLLLKKWASQNGRAPSASRYSSTKANSRPSVAPTWKTESGEFENVRFNQEDDLHQSIEDLLSEQLGQKSHESKRLRAQLRLLAKILAERERQEQLKREQEACDEKERMQKEKEKHEREARNKAESERKEREAKKEQRERTAQEKAAREAEAWARSWEQYTDAWDNIKNPKSKQVSRTIGHAPSNDAGCVSTKLRLSPLLKGIFLGP</sequence>
<feature type="compositionally biased region" description="Polar residues" evidence="1">
    <location>
        <begin position="115"/>
        <end position="130"/>
    </location>
</feature>
<dbReference type="EMBL" id="JAGPXC010000006">
    <property type="protein sequence ID" value="KAH6652258.1"/>
    <property type="molecule type" value="Genomic_DNA"/>
</dbReference>
<proteinExistence type="predicted"/>
<comment type="caution">
    <text evidence="2">The sequence shown here is derived from an EMBL/GenBank/DDBJ whole genome shotgun (WGS) entry which is preliminary data.</text>
</comment>
<keyword evidence="3" id="KW-1185">Reference proteome</keyword>